<evidence type="ECO:0000313" key="1">
    <source>
        <dbReference type="EMBL" id="GIY50726.1"/>
    </source>
</evidence>
<name>A0AAV4TYJ8_CAEEX</name>
<dbReference type="EMBL" id="BPLR01012013">
    <property type="protein sequence ID" value="GIY50726.1"/>
    <property type="molecule type" value="Genomic_DNA"/>
</dbReference>
<gene>
    <name evidence="1" type="ORF">CEXT_644151</name>
</gene>
<comment type="caution">
    <text evidence="1">The sequence shown here is derived from an EMBL/GenBank/DDBJ whole genome shotgun (WGS) entry which is preliminary data.</text>
</comment>
<organism evidence="1 2">
    <name type="scientific">Caerostris extrusa</name>
    <name type="common">Bark spider</name>
    <name type="synonym">Caerostris bankana</name>
    <dbReference type="NCBI Taxonomy" id="172846"/>
    <lineage>
        <taxon>Eukaryota</taxon>
        <taxon>Metazoa</taxon>
        <taxon>Ecdysozoa</taxon>
        <taxon>Arthropoda</taxon>
        <taxon>Chelicerata</taxon>
        <taxon>Arachnida</taxon>
        <taxon>Araneae</taxon>
        <taxon>Araneomorphae</taxon>
        <taxon>Entelegynae</taxon>
        <taxon>Araneoidea</taxon>
        <taxon>Araneidae</taxon>
        <taxon>Caerostris</taxon>
    </lineage>
</organism>
<accession>A0AAV4TYJ8</accession>
<keyword evidence="2" id="KW-1185">Reference proteome</keyword>
<proteinExistence type="predicted"/>
<sequence length="80" mass="8717">MSPRRSVFVVEGGLMCDLADRFFCEAKQCGCVSPVVLSAMGFGAAVRSPLAFGQYTVKRVKRGKNGEETLLVQMKLNENS</sequence>
<dbReference type="Proteomes" id="UP001054945">
    <property type="component" value="Unassembled WGS sequence"/>
</dbReference>
<protein>
    <submittedName>
        <fullName evidence="1">Uncharacterized protein</fullName>
    </submittedName>
</protein>
<evidence type="ECO:0000313" key="2">
    <source>
        <dbReference type="Proteomes" id="UP001054945"/>
    </source>
</evidence>
<dbReference type="AlphaFoldDB" id="A0AAV4TYJ8"/>
<reference evidence="1 2" key="1">
    <citation type="submission" date="2021-06" db="EMBL/GenBank/DDBJ databases">
        <title>Caerostris extrusa draft genome.</title>
        <authorList>
            <person name="Kono N."/>
            <person name="Arakawa K."/>
        </authorList>
    </citation>
    <scope>NUCLEOTIDE SEQUENCE [LARGE SCALE GENOMIC DNA]</scope>
</reference>